<protein>
    <recommendedName>
        <fullName evidence="5">Serine aminopeptidase S33 domain-containing protein</fullName>
    </recommendedName>
</protein>
<name>A0AAV2ZNQ1_9STRA</name>
<dbReference type="PANTHER" id="PTHR43433">
    <property type="entry name" value="HYDROLASE, ALPHA/BETA FOLD FAMILY PROTEIN"/>
    <property type="match status" value="1"/>
</dbReference>
<dbReference type="InterPro" id="IPR050471">
    <property type="entry name" value="AB_hydrolase"/>
</dbReference>
<dbReference type="SUPFAM" id="SSF53474">
    <property type="entry name" value="alpha/beta-Hydrolases"/>
    <property type="match status" value="2"/>
</dbReference>
<evidence type="ECO:0000313" key="3">
    <source>
        <dbReference type="EMBL" id="DBA05418.1"/>
    </source>
</evidence>
<comment type="caution">
    <text evidence="3">The sequence shown here is derived from an EMBL/GenBank/DDBJ whole genome shotgun (WGS) entry which is preliminary data.</text>
</comment>
<feature type="domain" description="Dienelactone hydrolase" evidence="2">
    <location>
        <begin position="41"/>
        <end position="114"/>
    </location>
</feature>
<sequence length="497" mass="55366">MHEFLETTMEYDNEQSMRDVMRDCLVHRIGYRPFPSLAGLLGQTAAALSHYVSDERLREIRDHGFPILLLGGNKDIIIPAREMHTLHRIMGDAEHVECIMYEDAGHGVFVKYADEVAAAYPFPFLCVNRWGVLVTSDAASCLKSVMITLSGSANMTNSKHQDTSVLANTPQRLTHKKGKGFRLQRHVDAAKSDYHHFSQERVKKAAVSTGVTLEYAIHEHSLHAAESDCENESTTEVDEVRVIMIMGLLNSKEMWIVSIDSLLHLWKQAGHNAKLKVLSVDNRGIGGSDAPLGRYSTQMLAQDIMALMDHVHWDKVHIVSMSMGGMIALELAHLAPQRVQSLSLLVTSRGRYIPDPSSIAALAMTFATFDTTAIANNVMYVSYPDEFLETTMEYDNEQSMRDVMRDCLTAGSNSGRTIALCVGRAAARIRDHGFPILLLGGNKDIIIPAREMHTLHRIMGDAEHVECIMYEDAGHGVFVKYADEVAEDIMRSILRAS</sequence>
<dbReference type="Gene3D" id="3.40.50.1820">
    <property type="entry name" value="alpha/beta hydrolase"/>
    <property type="match status" value="2"/>
</dbReference>
<evidence type="ECO:0000259" key="2">
    <source>
        <dbReference type="Pfam" id="PF01738"/>
    </source>
</evidence>
<accession>A0AAV2ZNQ1</accession>
<reference evidence="3" key="2">
    <citation type="journal article" date="2023" name="Microbiol Resour">
        <title>Decontamination and Annotation of the Draft Genome Sequence of the Oomycete Lagenidium giganteum ARSEF 373.</title>
        <authorList>
            <person name="Morgan W.R."/>
            <person name="Tartar A."/>
        </authorList>
    </citation>
    <scope>NUCLEOTIDE SEQUENCE</scope>
    <source>
        <strain evidence="3">ARSEF 373</strain>
    </source>
</reference>
<dbReference type="PRINTS" id="PR00111">
    <property type="entry name" value="ABHYDROLASE"/>
</dbReference>
<dbReference type="PANTHER" id="PTHR43433:SF5">
    <property type="entry name" value="AB HYDROLASE-1 DOMAIN-CONTAINING PROTEIN"/>
    <property type="match status" value="1"/>
</dbReference>
<organism evidence="3 4">
    <name type="scientific">Lagenidium giganteum</name>
    <dbReference type="NCBI Taxonomy" id="4803"/>
    <lineage>
        <taxon>Eukaryota</taxon>
        <taxon>Sar</taxon>
        <taxon>Stramenopiles</taxon>
        <taxon>Oomycota</taxon>
        <taxon>Peronosporomycetes</taxon>
        <taxon>Pythiales</taxon>
        <taxon>Pythiaceae</taxon>
    </lineage>
</organism>
<evidence type="ECO:0000313" key="4">
    <source>
        <dbReference type="Proteomes" id="UP001146120"/>
    </source>
</evidence>
<dbReference type="InterPro" id="IPR000073">
    <property type="entry name" value="AB_hydrolase_1"/>
</dbReference>
<reference evidence="3" key="1">
    <citation type="submission" date="2022-11" db="EMBL/GenBank/DDBJ databases">
        <authorList>
            <person name="Morgan W.R."/>
            <person name="Tartar A."/>
        </authorList>
    </citation>
    <scope>NUCLEOTIDE SEQUENCE</scope>
    <source>
        <strain evidence="3">ARSEF 373</strain>
    </source>
</reference>
<dbReference type="Pfam" id="PF00561">
    <property type="entry name" value="Abhydrolase_1"/>
    <property type="match status" value="1"/>
</dbReference>
<proteinExistence type="predicted"/>
<evidence type="ECO:0008006" key="5">
    <source>
        <dbReference type="Google" id="ProtNLM"/>
    </source>
</evidence>
<gene>
    <name evidence="3" type="ORF">N0F65_007580</name>
</gene>
<dbReference type="Proteomes" id="UP001146120">
    <property type="component" value="Unassembled WGS sequence"/>
</dbReference>
<dbReference type="Pfam" id="PF01738">
    <property type="entry name" value="DLH"/>
    <property type="match status" value="1"/>
</dbReference>
<evidence type="ECO:0000259" key="1">
    <source>
        <dbReference type="Pfam" id="PF00561"/>
    </source>
</evidence>
<dbReference type="InterPro" id="IPR029058">
    <property type="entry name" value="AB_hydrolase_fold"/>
</dbReference>
<dbReference type="AlphaFoldDB" id="A0AAV2ZNQ1"/>
<dbReference type="InterPro" id="IPR002925">
    <property type="entry name" value="Dienelactn_hydro"/>
</dbReference>
<dbReference type="EMBL" id="DAKRPA010000001">
    <property type="protein sequence ID" value="DBA05418.1"/>
    <property type="molecule type" value="Genomic_DNA"/>
</dbReference>
<keyword evidence="4" id="KW-1185">Reference proteome</keyword>
<dbReference type="GO" id="GO:0016787">
    <property type="term" value="F:hydrolase activity"/>
    <property type="evidence" value="ECO:0007669"/>
    <property type="project" value="InterPro"/>
</dbReference>
<feature type="domain" description="AB hydrolase-1" evidence="1">
    <location>
        <begin position="242"/>
        <end position="478"/>
    </location>
</feature>